<dbReference type="InterPro" id="IPR027417">
    <property type="entry name" value="P-loop_NTPase"/>
</dbReference>
<dbReference type="AlphaFoldDB" id="A0A831RWN6"/>
<reference evidence="1" key="1">
    <citation type="journal article" date="2020" name="mSystems">
        <title>Genome- and Community-Level Interaction Insights into Carbon Utilization and Element Cycling Functions of Hydrothermarchaeota in Hydrothermal Sediment.</title>
        <authorList>
            <person name="Zhou Z."/>
            <person name="Liu Y."/>
            <person name="Xu W."/>
            <person name="Pan J."/>
            <person name="Luo Z.H."/>
            <person name="Li M."/>
        </authorList>
    </citation>
    <scope>NUCLEOTIDE SEQUENCE [LARGE SCALE GENOMIC DNA]</scope>
    <source>
        <strain evidence="1">HyVt-458</strain>
    </source>
</reference>
<name>A0A831RWN6_9GAMM</name>
<organism evidence="1">
    <name type="scientific">Thiolapillus brandeum</name>
    <dbReference type="NCBI Taxonomy" id="1076588"/>
    <lineage>
        <taxon>Bacteria</taxon>
        <taxon>Pseudomonadati</taxon>
        <taxon>Pseudomonadota</taxon>
        <taxon>Gammaproteobacteria</taxon>
        <taxon>Chromatiales</taxon>
        <taxon>Sedimenticolaceae</taxon>
        <taxon>Thiolapillus</taxon>
    </lineage>
</organism>
<feature type="non-terminal residue" evidence="1">
    <location>
        <position position="66"/>
    </location>
</feature>
<accession>A0A831RWN6</accession>
<proteinExistence type="predicted"/>
<evidence type="ECO:0000313" key="1">
    <source>
        <dbReference type="EMBL" id="HEC05498.1"/>
    </source>
</evidence>
<dbReference type="EMBL" id="DRLF01000058">
    <property type="protein sequence ID" value="HEC05498.1"/>
    <property type="molecule type" value="Genomic_DNA"/>
</dbReference>
<sequence>MLPNSLKSQPRPIYLVASDEPLLLRDWLDAARNLLREQGYEEILQQVVENVQQFDWNGLLEDGQNL</sequence>
<protein>
    <submittedName>
        <fullName evidence="1">DNA polymerase III subunit delta</fullName>
    </submittedName>
</protein>
<comment type="caution">
    <text evidence="1">The sequence shown here is derived from an EMBL/GenBank/DDBJ whole genome shotgun (WGS) entry which is preliminary data.</text>
</comment>
<gene>
    <name evidence="1" type="ORF">ENJ12_01480</name>
</gene>
<dbReference type="Proteomes" id="UP000886339">
    <property type="component" value="Unassembled WGS sequence"/>
</dbReference>
<dbReference type="Gene3D" id="3.40.50.300">
    <property type="entry name" value="P-loop containing nucleotide triphosphate hydrolases"/>
    <property type="match status" value="1"/>
</dbReference>